<dbReference type="Proteomes" id="UP000664132">
    <property type="component" value="Unassembled WGS sequence"/>
</dbReference>
<gene>
    <name evidence="2" type="ORF">IFR04_010503</name>
</gene>
<organism evidence="2 3">
    <name type="scientific">Cadophora malorum</name>
    <dbReference type="NCBI Taxonomy" id="108018"/>
    <lineage>
        <taxon>Eukaryota</taxon>
        <taxon>Fungi</taxon>
        <taxon>Dikarya</taxon>
        <taxon>Ascomycota</taxon>
        <taxon>Pezizomycotina</taxon>
        <taxon>Leotiomycetes</taxon>
        <taxon>Helotiales</taxon>
        <taxon>Ploettnerulaceae</taxon>
        <taxon>Cadophora</taxon>
    </lineage>
</organism>
<proteinExistence type="predicted"/>
<reference evidence="2" key="1">
    <citation type="submission" date="2021-02" db="EMBL/GenBank/DDBJ databases">
        <title>Genome sequence Cadophora malorum strain M34.</title>
        <authorList>
            <person name="Stefanovic E."/>
            <person name="Vu D."/>
            <person name="Scully C."/>
            <person name="Dijksterhuis J."/>
            <person name="Roader J."/>
            <person name="Houbraken J."/>
        </authorList>
    </citation>
    <scope>NUCLEOTIDE SEQUENCE</scope>
    <source>
        <strain evidence="2">M34</strain>
    </source>
</reference>
<name>A0A8H7TBB0_9HELO</name>
<dbReference type="OrthoDB" id="2157530at2759"/>
<dbReference type="InterPro" id="IPR052895">
    <property type="entry name" value="HetReg/Transcr_Mod"/>
</dbReference>
<dbReference type="Pfam" id="PF06985">
    <property type="entry name" value="HET"/>
    <property type="match status" value="1"/>
</dbReference>
<sequence>MSSTAAFVGLGLRLRAVARWPLDKFLVWGIKLLASLRTYFRPQIIYKPLRTNELRVLALYPPLTNRLDEPVRCSLHHVSLEHNTEYKTWEKQSDPDLCLYKKTRAWVKYVEAQKSEGNPYFQRNGAMRHAWGDYLTLSYSWGLGIQDHSVIIDGQYVAVTESLYLAMRTMRKGGLHIKSSTHSKFLLWVDAICIDQHNASEQGREVRRMKTIYGDSIGGFVHLGAASDDSDLALNNINSIAKSLRTGYDCSNWLVDISMEPETSWATPAIKAIMKLLSRRYWSRMWIIQELAMGQDQMVLCGDSCSSLIDIRQILRLFVLNLEQIVAIIGYDEYIENTDGFQCTLALLWWIGRVRELVTQPQGSEPVKYSDLRSPIFGLALYASATDPRDKIYGMMGMLPAVLASKIDKKGRNYELTTREVFLGFSKAVIETTGDLDIIYTSHLLQSTKSDLALPTWATDWTLKNCRTASIDNSMEWYFGLEDGEDKLRDIIPSTMGDSGQLSRADGGRNGNIHFSDEGELLFCEGFCIAIIDGHASELIAAQSDTPAMSSSPHLVVQPEAHGMCPYGNSDGLEEALVRTLLLDPLGVASSKCPIFQIPWVGAEADSDARTGECTFGDESIAYFAKLRENGWNTAKFGGSFISFEFLRRRLGLFQIAGRPFKDYFPQTISQAPQQDIDCTSIKDIVSNSICRRLVTTKSGHVGMAPATVVHGDAVYVLLGCAFPVILRPGKNNAGQYQVAGECYVDGFMKGEALKGLDNGEYQLQQIVLC</sequence>
<dbReference type="PANTHER" id="PTHR24148">
    <property type="entry name" value="ANKYRIN REPEAT DOMAIN-CONTAINING PROTEIN 39 HOMOLOG-RELATED"/>
    <property type="match status" value="1"/>
</dbReference>
<evidence type="ECO:0000313" key="2">
    <source>
        <dbReference type="EMBL" id="KAG4416341.1"/>
    </source>
</evidence>
<accession>A0A8H7TBB0</accession>
<dbReference type="InterPro" id="IPR010730">
    <property type="entry name" value="HET"/>
</dbReference>
<dbReference type="Pfam" id="PF26639">
    <property type="entry name" value="Het-6_barrel"/>
    <property type="match status" value="1"/>
</dbReference>
<feature type="domain" description="Heterokaryon incompatibility" evidence="1">
    <location>
        <begin position="134"/>
        <end position="290"/>
    </location>
</feature>
<dbReference type="PANTHER" id="PTHR24148:SF73">
    <property type="entry name" value="HET DOMAIN PROTEIN (AFU_ORTHOLOGUE AFUA_8G01020)"/>
    <property type="match status" value="1"/>
</dbReference>
<evidence type="ECO:0000259" key="1">
    <source>
        <dbReference type="Pfam" id="PF06985"/>
    </source>
</evidence>
<keyword evidence="3" id="KW-1185">Reference proteome</keyword>
<comment type="caution">
    <text evidence="2">The sequence shown here is derived from an EMBL/GenBank/DDBJ whole genome shotgun (WGS) entry which is preliminary data.</text>
</comment>
<evidence type="ECO:0000313" key="3">
    <source>
        <dbReference type="Proteomes" id="UP000664132"/>
    </source>
</evidence>
<dbReference type="AlphaFoldDB" id="A0A8H7TBB0"/>
<protein>
    <recommendedName>
        <fullName evidence="1">Heterokaryon incompatibility domain-containing protein</fullName>
    </recommendedName>
</protein>
<dbReference type="EMBL" id="JAFJYH010000189">
    <property type="protein sequence ID" value="KAG4416341.1"/>
    <property type="molecule type" value="Genomic_DNA"/>
</dbReference>